<dbReference type="Pfam" id="PF22769">
    <property type="entry name" value="DCD"/>
    <property type="match status" value="1"/>
</dbReference>
<proteinExistence type="predicted"/>
<organism evidence="2 3">
    <name type="scientific">Thermus phage P74-26</name>
    <dbReference type="NCBI Taxonomy" id="2914007"/>
    <lineage>
        <taxon>Viruses</taxon>
        <taxon>Duplodnaviria</taxon>
        <taxon>Heunggongvirae</taxon>
        <taxon>Uroviricota</taxon>
        <taxon>Caudoviricetes</taxon>
        <taxon>Oshimavirus</taxon>
        <taxon>Thermus virus P74-26</taxon>
    </lineage>
</organism>
<dbReference type="OrthoDB" id="13481at10239"/>
<evidence type="ECO:0000256" key="1">
    <source>
        <dbReference type="ARBA" id="ARBA00023080"/>
    </source>
</evidence>
<evidence type="ECO:0000313" key="3">
    <source>
        <dbReference type="Proteomes" id="UP000001133"/>
    </source>
</evidence>
<dbReference type="KEGG" id="vg:5600575"/>
<keyword evidence="1" id="KW-0546">Nucleotide metabolism</keyword>
<sequence length="176" mass="19919">MILPDWFWYTFGKRLVSPFNPERIGPTSYDLALDRHVILQVYQGKALGARGVLDGDRILLEDGAVLENRFLPGDSVLAHTCEYLRVPRFIRLQGMLKSSVARAGLNHRTALYVDPGFHGTLTLELEFGVPGRLVPFKPIIQVEAQLCFPLRPYQGHYVGQHRPEPSRNPDIAFLPE</sequence>
<evidence type="ECO:0000313" key="2">
    <source>
        <dbReference type="EMBL" id="ABU96980.1"/>
    </source>
</evidence>
<dbReference type="GeneID" id="5600575"/>
<dbReference type="GO" id="GO:0006229">
    <property type="term" value="P:dUTP biosynthetic process"/>
    <property type="evidence" value="ECO:0007669"/>
    <property type="project" value="InterPro"/>
</dbReference>
<protein>
    <submittedName>
        <fullName evidence="2">Deoxycytidine triphosphate deaminase</fullName>
    </submittedName>
</protein>
<dbReference type="RefSeq" id="YP_001468000.1">
    <property type="nucleotide sequence ID" value="NC_009804.1"/>
</dbReference>
<dbReference type="PANTHER" id="PTHR42680">
    <property type="entry name" value="DCTP DEAMINASE"/>
    <property type="match status" value="1"/>
</dbReference>
<accession>A7XXJ6</accession>
<keyword evidence="3" id="KW-1185">Reference proteome</keyword>
<dbReference type="SUPFAM" id="SSF51283">
    <property type="entry name" value="dUTPase-like"/>
    <property type="match status" value="1"/>
</dbReference>
<dbReference type="InterPro" id="IPR011962">
    <property type="entry name" value="dCTP_deaminase"/>
</dbReference>
<dbReference type="PANTHER" id="PTHR42680:SF3">
    <property type="entry name" value="DCTP DEAMINASE"/>
    <property type="match status" value="1"/>
</dbReference>
<dbReference type="Gene3D" id="2.70.40.10">
    <property type="match status" value="1"/>
</dbReference>
<reference evidence="2 3" key="1">
    <citation type="journal article" date="2008" name="J. Mol. Biol.">
        <title>Genome comparison and proteomic characterization of Thermus thermophilus bacteriophages P23-45 and P74-26: siphoviruses with triplex-forming sequences and the longest known tails.</title>
        <authorList>
            <person name="Minakhin L."/>
            <person name="Goel M."/>
            <person name="Berdygulova Z."/>
            <person name="Ramanculov E."/>
            <person name="Florens L."/>
            <person name="Glazko G."/>
            <person name="Karamychev V.N."/>
            <person name="Slesarev A.I."/>
            <person name="Kozyavkin S.A."/>
            <person name="Khromov I."/>
            <person name="Ackermann H.W."/>
            <person name="Washburn M."/>
            <person name="Mushegian A."/>
            <person name="Severinov K."/>
        </authorList>
    </citation>
    <scope>NUCLEOTIDE SEQUENCE</scope>
</reference>
<gene>
    <name evidence="2" type="ORF">P74p30</name>
</gene>
<dbReference type="Proteomes" id="UP000001133">
    <property type="component" value="Segment"/>
</dbReference>
<name>A7XXJ6_BP742</name>
<dbReference type="GO" id="GO:0008829">
    <property type="term" value="F:dCTP deaminase activity"/>
    <property type="evidence" value="ECO:0007669"/>
    <property type="project" value="InterPro"/>
</dbReference>
<dbReference type="EMBL" id="EU100884">
    <property type="protein sequence ID" value="ABU96980.1"/>
    <property type="molecule type" value="Genomic_DNA"/>
</dbReference>
<dbReference type="InterPro" id="IPR036157">
    <property type="entry name" value="dUTPase-like_sf"/>
</dbReference>